<protein>
    <submittedName>
        <fullName evidence="1">Uncharacterized protein</fullName>
    </submittedName>
</protein>
<evidence type="ECO:0000313" key="2">
    <source>
        <dbReference type="Proteomes" id="UP001595075"/>
    </source>
</evidence>
<proteinExistence type="predicted"/>
<sequence>MDLTERIDPSLPVTPSQIEILLAAEKLHDLLPLTDANSLFKLFQSLFLVECPSNDLKILQDIQLTAAFLEYLSTQRILRVRELLRAWQITMAEPRLDGTKKEAIIKEGKEGKHGEKKGDDFLMSDVLEEKTSDLADAMTLDEIATYIRNRVNDVCVYFEGQDVNALAKLDEVEKKIADILNQSKTWFWPRFSCERMEAF</sequence>
<comment type="caution">
    <text evidence="1">The sequence shown here is derived from an EMBL/GenBank/DDBJ whole genome shotgun (WGS) entry which is preliminary data.</text>
</comment>
<name>A0ABR4CG29_9HELO</name>
<gene>
    <name evidence="1" type="ORF">VTL71DRAFT_16564</name>
</gene>
<evidence type="ECO:0000313" key="1">
    <source>
        <dbReference type="EMBL" id="KAL2068466.1"/>
    </source>
</evidence>
<dbReference type="Proteomes" id="UP001595075">
    <property type="component" value="Unassembled WGS sequence"/>
</dbReference>
<accession>A0ABR4CG29</accession>
<keyword evidence="2" id="KW-1185">Reference proteome</keyword>
<dbReference type="EMBL" id="JAZHXI010000009">
    <property type="protein sequence ID" value="KAL2068466.1"/>
    <property type="molecule type" value="Genomic_DNA"/>
</dbReference>
<reference evidence="1 2" key="1">
    <citation type="journal article" date="2024" name="Commun. Biol.">
        <title>Comparative genomic analysis of thermophilic fungi reveals convergent evolutionary adaptations and gene losses.</title>
        <authorList>
            <person name="Steindorff A.S."/>
            <person name="Aguilar-Pontes M.V."/>
            <person name="Robinson A.J."/>
            <person name="Andreopoulos B."/>
            <person name="LaButti K."/>
            <person name="Kuo A."/>
            <person name="Mondo S."/>
            <person name="Riley R."/>
            <person name="Otillar R."/>
            <person name="Haridas S."/>
            <person name="Lipzen A."/>
            <person name="Grimwood J."/>
            <person name="Schmutz J."/>
            <person name="Clum A."/>
            <person name="Reid I.D."/>
            <person name="Moisan M.C."/>
            <person name="Butler G."/>
            <person name="Nguyen T.T.M."/>
            <person name="Dewar K."/>
            <person name="Conant G."/>
            <person name="Drula E."/>
            <person name="Henrissat B."/>
            <person name="Hansel C."/>
            <person name="Singer S."/>
            <person name="Hutchinson M.I."/>
            <person name="de Vries R.P."/>
            <person name="Natvig D.O."/>
            <person name="Powell A.J."/>
            <person name="Tsang A."/>
            <person name="Grigoriev I.V."/>
        </authorList>
    </citation>
    <scope>NUCLEOTIDE SEQUENCE [LARGE SCALE GENOMIC DNA]</scope>
    <source>
        <strain evidence="1 2">CBS 494.80</strain>
    </source>
</reference>
<organism evidence="1 2">
    <name type="scientific">Oculimacula yallundae</name>
    <dbReference type="NCBI Taxonomy" id="86028"/>
    <lineage>
        <taxon>Eukaryota</taxon>
        <taxon>Fungi</taxon>
        <taxon>Dikarya</taxon>
        <taxon>Ascomycota</taxon>
        <taxon>Pezizomycotina</taxon>
        <taxon>Leotiomycetes</taxon>
        <taxon>Helotiales</taxon>
        <taxon>Ploettnerulaceae</taxon>
        <taxon>Oculimacula</taxon>
    </lineage>
</organism>